<dbReference type="Proteomes" id="UP000632740">
    <property type="component" value="Unassembled WGS sequence"/>
</dbReference>
<dbReference type="GO" id="GO:0022857">
    <property type="term" value="F:transmembrane transporter activity"/>
    <property type="evidence" value="ECO:0007669"/>
    <property type="project" value="InterPro"/>
</dbReference>
<dbReference type="PANTHER" id="PTHR43370:SF2">
    <property type="entry name" value="ABC TRANSPORTER PERMEASE PROTEIN"/>
    <property type="match status" value="1"/>
</dbReference>
<evidence type="ECO:0000256" key="6">
    <source>
        <dbReference type="SAM" id="Phobius"/>
    </source>
</evidence>
<evidence type="ECO:0000313" key="7">
    <source>
        <dbReference type="EMBL" id="GIG22742.1"/>
    </source>
</evidence>
<feature type="transmembrane region" description="Helical" evidence="6">
    <location>
        <begin position="61"/>
        <end position="83"/>
    </location>
</feature>
<keyword evidence="3 6" id="KW-0812">Transmembrane</keyword>
<keyword evidence="2" id="KW-1003">Cell membrane</keyword>
<keyword evidence="8" id="KW-1185">Reference proteome</keyword>
<reference evidence="7" key="1">
    <citation type="submission" date="2021-01" db="EMBL/GenBank/DDBJ databases">
        <title>Whole genome shotgun sequence of Cellulomonas chitinilytica NBRC 110799.</title>
        <authorList>
            <person name="Komaki H."/>
            <person name="Tamura T."/>
        </authorList>
    </citation>
    <scope>NUCLEOTIDE SEQUENCE</scope>
    <source>
        <strain evidence="7">NBRC 110799</strain>
    </source>
</reference>
<feature type="transmembrane region" description="Helical" evidence="6">
    <location>
        <begin position="267"/>
        <end position="286"/>
    </location>
</feature>
<dbReference type="PANTHER" id="PTHR43370">
    <property type="entry name" value="SUGAR ABC TRANSPORTER INTEGRAL MEMBRANE PROTEIN-RELATED"/>
    <property type="match status" value="1"/>
</dbReference>
<keyword evidence="5 6" id="KW-0472">Membrane</keyword>
<dbReference type="GO" id="GO:0005886">
    <property type="term" value="C:plasma membrane"/>
    <property type="evidence" value="ECO:0007669"/>
    <property type="project" value="UniProtKB-SubCell"/>
</dbReference>
<comment type="caution">
    <text evidence="7">The sequence shown here is derived from an EMBL/GenBank/DDBJ whole genome shotgun (WGS) entry which is preliminary data.</text>
</comment>
<gene>
    <name evidence="7" type="ORF">Cch01nite_34660</name>
</gene>
<protein>
    <submittedName>
        <fullName evidence="7">ABC transporter permease</fullName>
    </submittedName>
</protein>
<proteinExistence type="predicted"/>
<keyword evidence="4 6" id="KW-1133">Transmembrane helix</keyword>
<dbReference type="Pfam" id="PF02653">
    <property type="entry name" value="BPD_transp_2"/>
    <property type="match status" value="1"/>
</dbReference>
<feature type="transmembrane region" description="Helical" evidence="6">
    <location>
        <begin position="90"/>
        <end position="112"/>
    </location>
</feature>
<feature type="transmembrane region" description="Helical" evidence="6">
    <location>
        <begin position="189"/>
        <end position="211"/>
    </location>
</feature>
<organism evidence="7 8">
    <name type="scientific">Cellulomonas chitinilytica</name>
    <dbReference type="NCBI Taxonomy" id="398759"/>
    <lineage>
        <taxon>Bacteria</taxon>
        <taxon>Bacillati</taxon>
        <taxon>Actinomycetota</taxon>
        <taxon>Actinomycetes</taxon>
        <taxon>Micrococcales</taxon>
        <taxon>Cellulomonadaceae</taxon>
        <taxon>Cellulomonas</taxon>
    </lineage>
</organism>
<evidence type="ECO:0000256" key="4">
    <source>
        <dbReference type="ARBA" id="ARBA00022989"/>
    </source>
</evidence>
<evidence type="ECO:0000256" key="2">
    <source>
        <dbReference type="ARBA" id="ARBA00022475"/>
    </source>
</evidence>
<accession>A0A919P5Y8</accession>
<dbReference type="InterPro" id="IPR001851">
    <property type="entry name" value="ABC_transp_permease"/>
</dbReference>
<feature type="transmembrane region" description="Helical" evidence="6">
    <location>
        <begin position="132"/>
        <end position="158"/>
    </location>
</feature>
<name>A0A919P5Y8_9CELL</name>
<evidence type="ECO:0000256" key="3">
    <source>
        <dbReference type="ARBA" id="ARBA00022692"/>
    </source>
</evidence>
<dbReference type="EMBL" id="BONK01000013">
    <property type="protein sequence ID" value="GIG22742.1"/>
    <property type="molecule type" value="Genomic_DNA"/>
</dbReference>
<sequence>MSGAVQELVTGAVATGTVLLYPAVGELIGERSGIINLGTEGGMLAGAMTGIGVTIGTGDPWLGALAGVVAGALCGALHAVAVVRWKANQLASGLVVWFLVLGVTSVLGAGFYGQVVEPLGPVEIPLLSAIPVVGPALFAQNVLVYVGYLVVPLVWWWVLRTRSGLTLRATGERPAVVVAAGHHPARVRLVAVTVGGAFAGLGGVMLTVGMVGNWSDGMTNGYGFVAVAIVAFARWNPFGVMAGAYMFGLALAAATVSQAHGLAVNQYVLDVVPYVLTVVVLVLTSARGRSAGPESLRNAIGAVT</sequence>
<dbReference type="CDD" id="cd06580">
    <property type="entry name" value="TM_PBP1_transp_TpRbsC_like"/>
    <property type="match status" value="1"/>
</dbReference>
<dbReference type="RefSeq" id="WP_203757760.1">
    <property type="nucleotide sequence ID" value="NZ_BONK01000013.1"/>
</dbReference>
<evidence type="ECO:0000256" key="5">
    <source>
        <dbReference type="ARBA" id="ARBA00023136"/>
    </source>
</evidence>
<comment type="subcellular location">
    <subcellularLocation>
        <location evidence="1">Cell membrane</location>
        <topology evidence="1">Multi-pass membrane protein</topology>
    </subcellularLocation>
</comment>
<dbReference type="AlphaFoldDB" id="A0A919P5Y8"/>
<evidence type="ECO:0000256" key="1">
    <source>
        <dbReference type="ARBA" id="ARBA00004651"/>
    </source>
</evidence>
<evidence type="ECO:0000313" key="8">
    <source>
        <dbReference type="Proteomes" id="UP000632740"/>
    </source>
</evidence>